<reference evidence="7" key="2">
    <citation type="submission" date="2014-03" db="EMBL/GenBank/DDBJ databases">
        <authorList>
            <person name="Genoscope - CEA"/>
        </authorList>
    </citation>
    <scope>NUCLEOTIDE SEQUENCE</scope>
</reference>
<keyword evidence="2" id="KW-0964">Secreted</keyword>
<keyword evidence="4" id="KW-1015">Disulfide bond</keyword>
<evidence type="ECO:0000256" key="2">
    <source>
        <dbReference type="ARBA" id="ARBA00022525"/>
    </source>
</evidence>
<dbReference type="Pfam" id="PF01826">
    <property type="entry name" value="TIL"/>
    <property type="match status" value="1"/>
</dbReference>
<evidence type="ECO:0000313" key="8">
    <source>
        <dbReference type="Proteomes" id="UP000193380"/>
    </source>
</evidence>
<protein>
    <recommendedName>
        <fullName evidence="6">TIL domain-containing protein</fullName>
    </recommendedName>
</protein>
<feature type="non-terminal residue" evidence="7">
    <location>
        <position position="1"/>
    </location>
</feature>
<dbReference type="GO" id="GO:0031012">
    <property type="term" value="C:extracellular matrix"/>
    <property type="evidence" value="ECO:0007669"/>
    <property type="project" value="TreeGrafter"/>
</dbReference>
<evidence type="ECO:0000256" key="1">
    <source>
        <dbReference type="ARBA" id="ARBA00004613"/>
    </source>
</evidence>
<accession>A0A060ZYF0</accession>
<dbReference type="GO" id="GO:0005615">
    <property type="term" value="C:extracellular space"/>
    <property type="evidence" value="ECO:0007669"/>
    <property type="project" value="TreeGrafter"/>
</dbReference>
<keyword evidence="5" id="KW-0325">Glycoprotein</keyword>
<comment type="subcellular location">
    <subcellularLocation>
        <location evidence="1">Secreted</location>
    </subcellularLocation>
</comment>
<dbReference type="PANTHER" id="PTHR11339">
    <property type="entry name" value="EXTRACELLULAR MATRIX GLYCOPROTEIN RELATED"/>
    <property type="match status" value="1"/>
</dbReference>
<dbReference type="PANTHER" id="PTHR11339:SF408">
    <property type="entry name" value="MUCIN-5B"/>
    <property type="match status" value="1"/>
</dbReference>
<evidence type="ECO:0000256" key="4">
    <source>
        <dbReference type="ARBA" id="ARBA00023157"/>
    </source>
</evidence>
<keyword evidence="3" id="KW-0677">Repeat</keyword>
<dbReference type="InterPro" id="IPR050780">
    <property type="entry name" value="Mucin_vWF_Thrombospondin_sf"/>
</dbReference>
<reference evidence="7" key="1">
    <citation type="journal article" date="2014" name="Nat. Commun.">
        <title>The rainbow trout genome provides novel insights into evolution after whole-genome duplication in vertebrates.</title>
        <authorList>
            <person name="Berthelot C."/>
            <person name="Brunet F."/>
            <person name="Chalopin D."/>
            <person name="Juanchich A."/>
            <person name="Bernard M."/>
            <person name="Noel B."/>
            <person name="Bento P."/>
            <person name="Da Silva C."/>
            <person name="Labadie K."/>
            <person name="Alberti A."/>
            <person name="Aury J.M."/>
            <person name="Louis A."/>
            <person name="Dehais P."/>
            <person name="Bardou P."/>
            <person name="Montfort J."/>
            <person name="Klopp C."/>
            <person name="Cabau C."/>
            <person name="Gaspin C."/>
            <person name="Thorgaard G.H."/>
            <person name="Boussaha M."/>
            <person name="Quillet E."/>
            <person name="Guyomard R."/>
            <person name="Galiana D."/>
            <person name="Bobe J."/>
            <person name="Volff J.N."/>
            <person name="Genet C."/>
            <person name="Wincker P."/>
            <person name="Jaillon O."/>
            <person name="Roest Crollius H."/>
            <person name="Guiguen Y."/>
        </authorList>
    </citation>
    <scope>NUCLEOTIDE SEQUENCE [LARGE SCALE GENOMIC DNA]</scope>
</reference>
<evidence type="ECO:0000259" key="6">
    <source>
        <dbReference type="Pfam" id="PF01826"/>
    </source>
</evidence>
<dbReference type="SUPFAM" id="SSF57567">
    <property type="entry name" value="Serine protease inhibitors"/>
    <property type="match status" value="1"/>
</dbReference>
<dbReference type="AlphaFoldDB" id="A0A060ZYF0"/>
<gene>
    <name evidence="7" type="ORF">GSONMT00046572001</name>
</gene>
<organism evidence="7 8">
    <name type="scientific">Oncorhynchus mykiss</name>
    <name type="common">Rainbow trout</name>
    <name type="synonym">Salmo gairdneri</name>
    <dbReference type="NCBI Taxonomy" id="8022"/>
    <lineage>
        <taxon>Eukaryota</taxon>
        <taxon>Metazoa</taxon>
        <taxon>Chordata</taxon>
        <taxon>Craniata</taxon>
        <taxon>Vertebrata</taxon>
        <taxon>Euteleostomi</taxon>
        <taxon>Actinopterygii</taxon>
        <taxon>Neopterygii</taxon>
        <taxon>Teleostei</taxon>
        <taxon>Protacanthopterygii</taxon>
        <taxon>Salmoniformes</taxon>
        <taxon>Salmonidae</taxon>
        <taxon>Salmoninae</taxon>
        <taxon>Oncorhynchus</taxon>
    </lineage>
</organism>
<dbReference type="InterPro" id="IPR002919">
    <property type="entry name" value="TIL_dom"/>
</dbReference>
<dbReference type="EMBL" id="FR972000">
    <property type="protein sequence ID" value="CDR12725.1"/>
    <property type="molecule type" value="Genomic_DNA"/>
</dbReference>
<evidence type="ECO:0000256" key="5">
    <source>
        <dbReference type="ARBA" id="ARBA00023180"/>
    </source>
</evidence>
<dbReference type="CDD" id="cd19941">
    <property type="entry name" value="TIL"/>
    <property type="match status" value="1"/>
</dbReference>
<feature type="domain" description="TIL" evidence="6">
    <location>
        <begin position="71"/>
        <end position="114"/>
    </location>
</feature>
<dbReference type="STRING" id="8022.A0A060ZYF0"/>
<evidence type="ECO:0000256" key="3">
    <source>
        <dbReference type="ARBA" id="ARBA00022737"/>
    </source>
</evidence>
<dbReference type="Gene3D" id="2.10.25.10">
    <property type="entry name" value="Laminin"/>
    <property type="match status" value="1"/>
</dbReference>
<name>A0A060ZYF0_ONCMY</name>
<proteinExistence type="predicted"/>
<evidence type="ECO:0000313" key="7">
    <source>
        <dbReference type="EMBL" id="CDR12725.1"/>
    </source>
</evidence>
<dbReference type="Proteomes" id="UP000193380">
    <property type="component" value="Unassembled WGS sequence"/>
</dbReference>
<dbReference type="InterPro" id="IPR036084">
    <property type="entry name" value="Ser_inhib-like_sf"/>
</dbReference>
<dbReference type="PaxDb" id="8022-A0A060ZYF0"/>
<dbReference type="FunFam" id="2.10.25.10:FF:000414">
    <property type="entry name" value="von Willebrand factor"/>
    <property type="match status" value="1"/>
</dbReference>
<sequence>GVQGYPPINSQCPGFTLLLTHGVQGSPPINPWCPGSCRQGKLSCTGEPHHLSCEEPMGFFNCSSAGPGAKGSECQKSCQTLDSHCISAECVSGCVCPDGLLSDGNGGCIKEDLCPCSHNGVYYQPGHVLKVDCNTW</sequence>